<dbReference type="Pfam" id="PF07727">
    <property type="entry name" value="RVT_2"/>
    <property type="match status" value="1"/>
</dbReference>
<dbReference type="EMBL" id="JBCNJP010000025">
    <property type="protein sequence ID" value="KAK9055837.1"/>
    <property type="molecule type" value="Genomic_DNA"/>
</dbReference>
<proteinExistence type="predicted"/>
<organism evidence="2 3">
    <name type="scientific">Deinandra increscens subsp. villosa</name>
    <dbReference type="NCBI Taxonomy" id="3103831"/>
    <lineage>
        <taxon>Eukaryota</taxon>
        <taxon>Viridiplantae</taxon>
        <taxon>Streptophyta</taxon>
        <taxon>Embryophyta</taxon>
        <taxon>Tracheophyta</taxon>
        <taxon>Spermatophyta</taxon>
        <taxon>Magnoliopsida</taxon>
        <taxon>eudicotyledons</taxon>
        <taxon>Gunneridae</taxon>
        <taxon>Pentapetalae</taxon>
        <taxon>asterids</taxon>
        <taxon>campanulids</taxon>
        <taxon>Asterales</taxon>
        <taxon>Asteraceae</taxon>
        <taxon>Asteroideae</taxon>
        <taxon>Heliantheae alliance</taxon>
        <taxon>Madieae</taxon>
        <taxon>Madiinae</taxon>
        <taxon>Deinandra</taxon>
    </lineage>
</organism>
<evidence type="ECO:0000313" key="3">
    <source>
        <dbReference type="Proteomes" id="UP001408789"/>
    </source>
</evidence>
<dbReference type="Proteomes" id="UP001408789">
    <property type="component" value="Unassembled WGS sequence"/>
</dbReference>
<dbReference type="InterPro" id="IPR013103">
    <property type="entry name" value="RVT_2"/>
</dbReference>
<reference evidence="2 3" key="1">
    <citation type="submission" date="2024-04" db="EMBL/GenBank/DDBJ databases">
        <title>The reference genome of an endangered Asteraceae, Deinandra increscens subsp. villosa, native to the Central Coast of California.</title>
        <authorList>
            <person name="Guilliams M."/>
            <person name="Hasenstab-Lehman K."/>
            <person name="Meyer R."/>
            <person name="Mcevoy S."/>
        </authorList>
    </citation>
    <scope>NUCLEOTIDE SEQUENCE [LARGE SCALE GENOMIC DNA]</scope>
    <source>
        <tissue evidence="2">Leaf</tissue>
    </source>
</reference>
<dbReference type="PANTHER" id="PTHR11439">
    <property type="entry name" value="GAG-POL-RELATED RETROTRANSPOSON"/>
    <property type="match status" value="1"/>
</dbReference>
<accession>A0AAP0CL73</accession>
<sequence length="420" mass="46941">MTTVRALIAIAVKKHWHIHQLDVNNAFLHGDLDEEIYMLPPPGLPISSSSKVLKLNKSLYGLKQASRQWYAKLSTALKSKGYVRSNNDYSLFTKTMGTSIVHLAIYVDDILLTGNDPTEMTAIKQFLDDMFKIKDLGFLNYFLGIEVLSVPTGLLLTQKKFASDLLHEFDIQNLSPTSCPLPVGLQLKTVDGAPLPDPLSYRRLVGKLNYLTHTRPDLAFTVQFLSQFMQAPCTAHWNAAIHTLRYVKGSLSQGLFFNNSEDYKLQAYCDSDWAACPNTRHSISGYFVSLGMSPISWKSKKQPTVSLSSAEAEYRSMRRVTSELAWLTRLLTELGVPDIVPVPLKCDSQAAIHIAKNPVFHERTKHIELDCHYVREKVQDGLIALTHIPTVSQLADVFTKSLPGPQHHSLISKLGLAPPT</sequence>
<dbReference type="SUPFAM" id="SSF56672">
    <property type="entry name" value="DNA/RNA polymerases"/>
    <property type="match status" value="1"/>
</dbReference>
<gene>
    <name evidence="2" type="ORF">SSX86_026922</name>
</gene>
<dbReference type="AlphaFoldDB" id="A0AAP0CL73"/>
<evidence type="ECO:0000259" key="1">
    <source>
        <dbReference type="Pfam" id="PF07727"/>
    </source>
</evidence>
<evidence type="ECO:0000313" key="2">
    <source>
        <dbReference type="EMBL" id="KAK9055837.1"/>
    </source>
</evidence>
<name>A0AAP0CL73_9ASTR</name>
<protein>
    <recommendedName>
        <fullName evidence="1">Reverse transcriptase Ty1/copia-type domain-containing protein</fullName>
    </recommendedName>
</protein>
<dbReference type="CDD" id="cd09272">
    <property type="entry name" value="RNase_HI_RT_Ty1"/>
    <property type="match status" value="1"/>
</dbReference>
<keyword evidence="3" id="KW-1185">Reference proteome</keyword>
<feature type="domain" description="Reverse transcriptase Ty1/copia-type" evidence="1">
    <location>
        <begin position="3"/>
        <end position="181"/>
    </location>
</feature>
<dbReference type="PANTHER" id="PTHR11439:SF469">
    <property type="entry name" value="REVERSE TRANSCRIPTASE TY1_COPIA-TYPE DOMAIN-CONTAINING PROTEIN"/>
    <property type="match status" value="1"/>
</dbReference>
<dbReference type="InterPro" id="IPR043502">
    <property type="entry name" value="DNA/RNA_pol_sf"/>
</dbReference>
<comment type="caution">
    <text evidence="2">The sequence shown here is derived from an EMBL/GenBank/DDBJ whole genome shotgun (WGS) entry which is preliminary data.</text>
</comment>